<feature type="transmembrane region" description="Helical" evidence="7">
    <location>
        <begin position="116"/>
        <end position="137"/>
    </location>
</feature>
<comment type="subcellular location">
    <subcellularLocation>
        <location evidence="1">Cell membrane</location>
        <topology evidence="1">Multi-pass membrane protein</topology>
    </subcellularLocation>
</comment>
<evidence type="ECO:0000313" key="8">
    <source>
        <dbReference type="EMBL" id="MBC3767645.1"/>
    </source>
</evidence>
<reference evidence="8" key="2">
    <citation type="submission" date="2020-08" db="EMBL/GenBank/DDBJ databases">
        <authorList>
            <person name="Lai Q."/>
        </authorList>
    </citation>
    <scope>NUCLEOTIDE SEQUENCE</scope>
    <source>
        <strain evidence="8">S27-2</strain>
    </source>
</reference>
<dbReference type="GO" id="GO:0005886">
    <property type="term" value="C:plasma membrane"/>
    <property type="evidence" value="ECO:0007669"/>
    <property type="project" value="UniProtKB-SubCell"/>
</dbReference>
<evidence type="ECO:0000256" key="1">
    <source>
        <dbReference type="ARBA" id="ARBA00004651"/>
    </source>
</evidence>
<feature type="transmembrane region" description="Helical" evidence="7">
    <location>
        <begin position="51"/>
        <end position="71"/>
    </location>
</feature>
<dbReference type="Pfam" id="PF13440">
    <property type="entry name" value="Polysacc_synt_3"/>
    <property type="match status" value="1"/>
</dbReference>
<keyword evidence="9" id="KW-1185">Reference proteome</keyword>
<keyword evidence="5 7" id="KW-1133">Transmembrane helix</keyword>
<comment type="similarity">
    <text evidence="2">Belongs to the polysaccharide synthase family.</text>
</comment>
<dbReference type="AlphaFoldDB" id="A0A8J6M0R8"/>
<gene>
    <name evidence="8" type="ORF">H8B19_17330</name>
</gene>
<feature type="transmembrane region" description="Helical" evidence="7">
    <location>
        <begin position="450"/>
        <end position="472"/>
    </location>
</feature>
<evidence type="ECO:0000256" key="4">
    <source>
        <dbReference type="ARBA" id="ARBA00022692"/>
    </source>
</evidence>
<dbReference type="EMBL" id="JACNEP010000022">
    <property type="protein sequence ID" value="MBC3767645.1"/>
    <property type="molecule type" value="Genomic_DNA"/>
</dbReference>
<evidence type="ECO:0000256" key="7">
    <source>
        <dbReference type="SAM" id="Phobius"/>
    </source>
</evidence>
<dbReference type="PANTHER" id="PTHR30250">
    <property type="entry name" value="PST FAMILY PREDICTED COLANIC ACID TRANSPORTER"/>
    <property type="match status" value="1"/>
</dbReference>
<dbReference type="InterPro" id="IPR050833">
    <property type="entry name" value="Poly_Biosynth_Transport"/>
</dbReference>
<evidence type="ECO:0000256" key="6">
    <source>
        <dbReference type="ARBA" id="ARBA00023136"/>
    </source>
</evidence>
<evidence type="ECO:0000256" key="5">
    <source>
        <dbReference type="ARBA" id="ARBA00022989"/>
    </source>
</evidence>
<evidence type="ECO:0000256" key="2">
    <source>
        <dbReference type="ARBA" id="ARBA00007430"/>
    </source>
</evidence>
<feature type="transmembrane region" description="Helical" evidence="7">
    <location>
        <begin position="21"/>
        <end position="45"/>
    </location>
</feature>
<dbReference type="Proteomes" id="UP000601768">
    <property type="component" value="Unassembled WGS sequence"/>
</dbReference>
<dbReference type="RefSeq" id="WP_186508281.1">
    <property type="nucleotide sequence ID" value="NZ_JACNEP010000022.1"/>
</dbReference>
<evidence type="ECO:0000256" key="3">
    <source>
        <dbReference type="ARBA" id="ARBA00022475"/>
    </source>
</evidence>
<feature type="transmembrane region" description="Helical" evidence="7">
    <location>
        <begin position="91"/>
        <end position="110"/>
    </location>
</feature>
<keyword evidence="3" id="KW-1003">Cell membrane</keyword>
<proteinExistence type="inferred from homology"/>
<reference evidence="8" key="1">
    <citation type="journal article" date="2018" name="Int. J. Syst. Evol. Microbiol.">
        <title>Neptunicella marina gen. nov., sp. nov., isolated from surface seawater.</title>
        <authorList>
            <person name="Liu X."/>
            <person name="Lai Q."/>
            <person name="Du Y."/>
            <person name="Zhang X."/>
            <person name="Liu Z."/>
            <person name="Sun F."/>
            <person name="Shao Z."/>
        </authorList>
    </citation>
    <scope>NUCLEOTIDE SEQUENCE</scope>
    <source>
        <strain evidence="8">S27-2</strain>
    </source>
</reference>
<keyword evidence="6 7" id="KW-0472">Membrane</keyword>
<feature type="transmembrane region" description="Helical" evidence="7">
    <location>
        <begin position="367"/>
        <end position="396"/>
    </location>
</feature>
<evidence type="ECO:0000313" key="9">
    <source>
        <dbReference type="Proteomes" id="UP000601768"/>
    </source>
</evidence>
<keyword evidence="4 7" id="KW-0812">Transmembrane</keyword>
<accession>A0A8J6M0R8</accession>
<comment type="caution">
    <text evidence="8">The sequence shown here is derived from an EMBL/GenBank/DDBJ whole genome shotgun (WGS) entry which is preliminary data.</text>
</comment>
<feature type="transmembrane region" description="Helical" evidence="7">
    <location>
        <begin position="175"/>
        <end position="196"/>
    </location>
</feature>
<feature type="transmembrane region" description="Helical" evidence="7">
    <location>
        <begin position="149"/>
        <end position="169"/>
    </location>
</feature>
<name>A0A8J6M0R8_9ALTE</name>
<feature type="transmembrane region" description="Helical" evidence="7">
    <location>
        <begin position="329"/>
        <end position="346"/>
    </location>
</feature>
<dbReference type="PANTHER" id="PTHR30250:SF10">
    <property type="entry name" value="LIPOPOLYSACCHARIDE BIOSYNTHESIS PROTEIN WZXC"/>
    <property type="match status" value="1"/>
</dbReference>
<sequence length="485" mass="53640">MSKQANQNMAFKSGNQKLANLLWIFSGNYGNVLFSVFSFFTYAYFLTPEQFGVGIFCIAIVESVGVMYGGAVEDPLVRRPEIKPSEISTTFWMGALISIISAFIALAVAWQLDYPFVLLLGYCFSKLTLSMACRPMVAICRKKRQFKLLSLRTLVARFLGTVAGIVVAFQGGGEWAIVSQAVFIEVFSLLFLLNLARQYLGAPMDMRAFVELLKEGLPIGLKATFWSLLTRGTIIVLGLVSNPTVLGYFGFANRLVRLPLTASTNSLNSYALPVIANKINHQHDVADFFNRITLATTAVFTPIFLLGCALAPAFIPLIFGNKWQQSVELFQYLSLIFGLKFCVLYNSRVLTAYGRAKLGLGREFINLCLFFIVLVALAPIYGGMAAVIALAIHALLDLAIKHASLAKLVRLNYAELVAGLCRILLCCVLMMLVADQIWKWASQTLQLSPVSALALALMAASFTYLFSLWLIFPRSLRQIKELLSK</sequence>
<feature type="transmembrane region" description="Helical" evidence="7">
    <location>
        <begin position="416"/>
        <end position="438"/>
    </location>
</feature>
<protein>
    <submittedName>
        <fullName evidence="8">Oligosaccharide flippase family protein</fullName>
    </submittedName>
</protein>
<organism evidence="8 9">
    <name type="scientific">Neptunicella marina</name>
    <dbReference type="NCBI Taxonomy" id="2125989"/>
    <lineage>
        <taxon>Bacteria</taxon>
        <taxon>Pseudomonadati</taxon>
        <taxon>Pseudomonadota</taxon>
        <taxon>Gammaproteobacteria</taxon>
        <taxon>Alteromonadales</taxon>
        <taxon>Alteromonadaceae</taxon>
        <taxon>Neptunicella</taxon>
    </lineage>
</organism>
<feature type="transmembrane region" description="Helical" evidence="7">
    <location>
        <begin position="292"/>
        <end position="317"/>
    </location>
</feature>